<dbReference type="SUPFAM" id="SSF51445">
    <property type="entry name" value="(Trans)glycosidases"/>
    <property type="match status" value="1"/>
</dbReference>
<dbReference type="GO" id="GO:0000272">
    <property type="term" value="P:polysaccharide catabolic process"/>
    <property type="evidence" value="ECO:0007669"/>
    <property type="project" value="TreeGrafter"/>
</dbReference>
<keyword evidence="1" id="KW-0378">Hydrolase</keyword>
<accession>A0A1J5S136</accession>
<dbReference type="Gene3D" id="2.60.40.1180">
    <property type="entry name" value="Golgi alpha-mannosidase II"/>
    <property type="match status" value="1"/>
</dbReference>
<dbReference type="GO" id="GO:0046556">
    <property type="term" value="F:alpha-L-arabinofuranosidase activity"/>
    <property type="evidence" value="ECO:0007669"/>
    <property type="project" value="UniProtKB-EC"/>
</dbReference>
<sequence>MISSFPPAPKFRALRTLLGLALAAGSAFGATTQISVDANQYVRTLEDREFGINTAVWDSYLKSQSSISIINDVGMHTLRYPGGSTSDTYHWKTNSLDDGTVYSWGSNFDSFIPIIQGTNARVFITVNYGSGTAQEAADWVTYANVTKNLGIKYWEVGNECYGTWENDIQAVKHDPYTYATRFAQYYKAMKAVDPTIRVGAVAVTGEDSYANNTSHPATNPRTGVTHNGWTPVMLTTLKSLGVTPDFLIYHRYEQNPPSENDTSLLQSAKTWPNDAADLRQQLNDYLGSSAAPGVELVCTENNSVSYNPGKQSTSLVNALFYADSFGNIIQTEFNGFVWWDLRNGKSTGNNNSSTLYGWRQYGDYGITNPTSGDFANYPTYYAMKIVSKFASPGDEVVKAASDNTLLSCYAVRKTDGSVALLVINKDPANTQMADFSIANFSPGATATTYAYGIPQDTAAQTGSGNTDLATGTMAIAGTSFAASFAPYSLNVIVIPPAVASSSTPKLIALSARGYVGSATDTNPSLTIGFATSGAKSLLLRGVGPTLATQHVSGVLADPTMDVYTIQNNTATKVATNDNWGGSQALQDLFAKLGEFPLPVDSKDSAMAYAAPGGLGTAEITSVDGNPGVALGEIYSADSTQSTRLTGLSARAIVGTGDNVLVGGFIITGSTPTTVLIRGIGPTLSTQGITNPLGDPKLTLFDVNGRVISQNDDWGGSQALVNAFTKTGEFPLDPFSKDAAILITLNPGIYTAQVSPAGGVAQVSAAGSPSGVALVEIYQVP</sequence>
<comment type="caution">
    <text evidence="1">The sequence shown here is derived from an EMBL/GenBank/DDBJ whole genome shotgun (WGS) entry which is preliminary data.</text>
</comment>
<dbReference type="EC" id="3.2.1.55" evidence="1"/>
<keyword evidence="1" id="KW-0326">Glycosidase</keyword>
<name>A0A1J5S136_9ZZZZ</name>
<proteinExistence type="predicted"/>
<reference evidence="1" key="1">
    <citation type="submission" date="2016-10" db="EMBL/GenBank/DDBJ databases">
        <title>Sequence of Gallionella enrichment culture.</title>
        <authorList>
            <person name="Poehlein A."/>
            <person name="Muehling M."/>
            <person name="Daniel R."/>
        </authorList>
    </citation>
    <scope>NUCLEOTIDE SEQUENCE</scope>
</reference>
<organism evidence="1">
    <name type="scientific">mine drainage metagenome</name>
    <dbReference type="NCBI Taxonomy" id="410659"/>
    <lineage>
        <taxon>unclassified sequences</taxon>
        <taxon>metagenomes</taxon>
        <taxon>ecological metagenomes</taxon>
    </lineage>
</organism>
<dbReference type="InterPro" id="IPR017853">
    <property type="entry name" value="GH"/>
</dbReference>
<protein>
    <submittedName>
        <fullName evidence="1">Intracellular exo-alpha-L-arabinofuranosidase 2</fullName>
        <ecNumber evidence="1">3.2.1.55</ecNumber>
    </submittedName>
</protein>
<evidence type="ECO:0000313" key="1">
    <source>
        <dbReference type="EMBL" id="OIR01810.1"/>
    </source>
</evidence>
<gene>
    <name evidence="1" type="primary">abf2_2</name>
    <name evidence="1" type="ORF">GALL_161110</name>
</gene>
<dbReference type="PANTHER" id="PTHR43576:SF3">
    <property type="entry name" value="ALPHA-L-ARABINOFURANOSIDASE C"/>
    <property type="match status" value="1"/>
</dbReference>
<dbReference type="AlphaFoldDB" id="A0A1J5S136"/>
<dbReference type="Gene3D" id="3.20.20.80">
    <property type="entry name" value="Glycosidases"/>
    <property type="match status" value="1"/>
</dbReference>
<dbReference type="EMBL" id="MLJW01000080">
    <property type="protein sequence ID" value="OIR01810.1"/>
    <property type="molecule type" value="Genomic_DNA"/>
</dbReference>
<dbReference type="PANTHER" id="PTHR43576">
    <property type="entry name" value="ALPHA-L-ARABINOFURANOSIDASE C-RELATED"/>
    <property type="match status" value="1"/>
</dbReference>
<dbReference type="InterPro" id="IPR013780">
    <property type="entry name" value="Glyco_hydro_b"/>
</dbReference>